<accession>A0ABZ2QWG4</accession>
<dbReference type="Proteomes" id="UP001626628">
    <property type="component" value="Chromosome"/>
</dbReference>
<evidence type="ECO:0000256" key="1">
    <source>
        <dbReference type="SAM" id="MobiDB-lite"/>
    </source>
</evidence>
<evidence type="ECO:0000313" key="3">
    <source>
        <dbReference type="EMBL" id="WXK80730.1"/>
    </source>
</evidence>
<name>A0ABZ2QWG4_9ACTN</name>
<reference evidence="3 4" key="1">
    <citation type="submission" date="2024-03" db="EMBL/GenBank/DDBJ databases">
        <title>The complete genome of Streptomyces sirii sp.nov.</title>
        <authorList>
            <person name="Zakalyukina Y.V."/>
            <person name="Belik A.R."/>
            <person name="Biryukov M.V."/>
            <person name="Baturina O.A."/>
            <person name="Kabilov M.R."/>
        </authorList>
    </citation>
    <scope>NUCLEOTIDE SEQUENCE [LARGE SCALE GENOMIC DNA]</scope>
    <source>
        <strain evidence="3 4">BP-8</strain>
    </source>
</reference>
<evidence type="ECO:0008006" key="5">
    <source>
        <dbReference type="Google" id="ProtNLM"/>
    </source>
</evidence>
<gene>
    <name evidence="3" type="ORF">WAB15_34585</name>
</gene>
<sequence>MRIRTTLFAVTLATAALLGGAGTAAAGNAPDSSNPRSASGADVSDAPMGRDVIAREGASGRDGGDESPGGLVGRLMGDI</sequence>
<evidence type="ECO:0000256" key="2">
    <source>
        <dbReference type="SAM" id="SignalP"/>
    </source>
</evidence>
<evidence type="ECO:0000313" key="4">
    <source>
        <dbReference type="Proteomes" id="UP001626628"/>
    </source>
</evidence>
<feature type="signal peptide" evidence="2">
    <location>
        <begin position="1"/>
        <end position="26"/>
    </location>
</feature>
<dbReference type="RefSeq" id="WP_407288677.1">
    <property type="nucleotide sequence ID" value="NZ_CP147982.1"/>
</dbReference>
<keyword evidence="4" id="KW-1185">Reference proteome</keyword>
<protein>
    <recommendedName>
        <fullName evidence="5">Serine protease</fullName>
    </recommendedName>
</protein>
<feature type="region of interest" description="Disordered" evidence="1">
    <location>
        <begin position="22"/>
        <end position="79"/>
    </location>
</feature>
<proteinExistence type="predicted"/>
<dbReference type="EMBL" id="CP147982">
    <property type="protein sequence ID" value="WXK80730.1"/>
    <property type="molecule type" value="Genomic_DNA"/>
</dbReference>
<feature type="chain" id="PRO_5047196518" description="Serine protease" evidence="2">
    <location>
        <begin position="27"/>
        <end position="79"/>
    </location>
</feature>
<keyword evidence="2" id="KW-0732">Signal</keyword>
<feature type="compositionally biased region" description="Basic and acidic residues" evidence="1">
    <location>
        <begin position="52"/>
        <end position="64"/>
    </location>
</feature>
<organism evidence="3 4">
    <name type="scientific">Streptomyces sirii</name>
    <dbReference type="NCBI Taxonomy" id="3127701"/>
    <lineage>
        <taxon>Bacteria</taxon>
        <taxon>Bacillati</taxon>
        <taxon>Actinomycetota</taxon>
        <taxon>Actinomycetes</taxon>
        <taxon>Kitasatosporales</taxon>
        <taxon>Streptomycetaceae</taxon>
        <taxon>Streptomyces</taxon>
    </lineage>
</organism>